<proteinExistence type="predicted"/>
<reference evidence="3 4" key="1">
    <citation type="submission" date="2018-11" db="EMBL/GenBank/DDBJ databases">
        <title>Genome assembly of Steccherinum ochraceum LE-BIN_3174, the white-rot fungus of the Steccherinaceae family (The Residual Polyporoid clade, Polyporales, Basidiomycota).</title>
        <authorList>
            <person name="Fedorova T.V."/>
            <person name="Glazunova O.A."/>
            <person name="Landesman E.O."/>
            <person name="Moiseenko K.V."/>
            <person name="Psurtseva N.V."/>
            <person name="Savinova O.S."/>
            <person name="Shakhova N.V."/>
            <person name="Tyazhelova T.V."/>
            <person name="Vasina D.V."/>
        </authorList>
    </citation>
    <scope>NUCLEOTIDE SEQUENCE [LARGE SCALE GENOMIC DNA]</scope>
    <source>
        <strain evidence="3 4">LE-BIN_3174</strain>
    </source>
</reference>
<evidence type="ECO:0000313" key="4">
    <source>
        <dbReference type="Proteomes" id="UP000292702"/>
    </source>
</evidence>
<feature type="signal peptide" evidence="2">
    <location>
        <begin position="1"/>
        <end position="20"/>
    </location>
</feature>
<gene>
    <name evidence="3" type="ORF">EIP91_001814</name>
</gene>
<feature type="compositionally biased region" description="Low complexity" evidence="1">
    <location>
        <begin position="65"/>
        <end position="81"/>
    </location>
</feature>
<organism evidence="3 4">
    <name type="scientific">Steccherinum ochraceum</name>
    <dbReference type="NCBI Taxonomy" id="92696"/>
    <lineage>
        <taxon>Eukaryota</taxon>
        <taxon>Fungi</taxon>
        <taxon>Dikarya</taxon>
        <taxon>Basidiomycota</taxon>
        <taxon>Agaricomycotina</taxon>
        <taxon>Agaricomycetes</taxon>
        <taxon>Polyporales</taxon>
        <taxon>Steccherinaceae</taxon>
        <taxon>Steccherinum</taxon>
    </lineage>
</organism>
<evidence type="ECO:0000256" key="2">
    <source>
        <dbReference type="SAM" id="SignalP"/>
    </source>
</evidence>
<dbReference type="Proteomes" id="UP000292702">
    <property type="component" value="Unassembled WGS sequence"/>
</dbReference>
<keyword evidence="4" id="KW-1185">Reference proteome</keyword>
<name>A0A4R0RTP3_9APHY</name>
<keyword evidence="2" id="KW-0732">Signal</keyword>
<feature type="compositionally biased region" description="Pro residues" evidence="1">
    <location>
        <begin position="162"/>
        <end position="193"/>
    </location>
</feature>
<feature type="compositionally biased region" description="Basic and acidic residues" evidence="1">
    <location>
        <begin position="127"/>
        <end position="154"/>
    </location>
</feature>
<accession>A0A4R0RTP3</accession>
<feature type="region of interest" description="Disordered" evidence="1">
    <location>
        <begin position="54"/>
        <end position="211"/>
    </location>
</feature>
<evidence type="ECO:0000313" key="3">
    <source>
        <dbReference type="EMBL" id="TCD70783.1"/>
    </source>
</evidence>
<dbReference type="AlphaFoldDB" id="A0A4R0RTP3"/>
<dbReference type="EMBL" id="RWJN01000015">
    <property type="protein sequence ID" value="TCD70783.1"/>
    <property type="molecule type" value="Genomic_DNA"/>
</dbReference>
<feature type="compositionally biased region" description="Basic and acidic residues" evidence="1">
    <location>
        <begin position="82"/>
        <end position="102"/>
    </location>
</feature>
<sequence>MRLIATFAAFVTVAATATLAAPIRVPVPSTNARDEFSSLTDTLRVRDAIETLNNIDKRAGGEEGGPAQAGPAEQGDAPPWETRQERRTRLTRESRARREKLLATDPSTVDEADRPQLIAAQEIAQASKDKEKKQGEAREETRKAKIKAAKETQKARAALPPAGGPAPPPSGPAPPPKTPSPPPGTPPRPPTPPEVSVARGTVKPWLVGPRR</sequence>
<evidence type="ECO:0000256" key="1">
    <source>
        <dbReference type="SAM" id="MobiDB-lite"/>
    </source>
</evidence>
<comment type="caution">
    <text evidence="3">The sequence shown here is derived from an EMBL/GenBank/DDBJ whole genome shotgun (WGS) entry which is preliminary data.</text>
</comment>
<feature type="chain" id="PRO_5020408540" evidence="2">
    <location>
        <begin position="21"/>
        <end position="211"/>
    </location>
</feature>
<protein>
    <submittedName>
        <fullName evidence="3">Uncharacterized protein</fullName>
    </submittedName>
</protein>